<dbReference type="InterPro" id="IPR035919">
    <property type="entry name" value="EAL_sf"/>
</dbReference>
<dbReference type="InterPro" id="IPR050706">
    <property type="entry name" value="Cyclic-di-GMP_PDE-like"/>
</dbReference>
<dbReference type="PANTHER" id="PTHR33121:SF70">
    <property type="entry name" value="SIGNALING PROTEIN YKOW"/>
    <property type="match status" value="1"/>
</dbReference>
<evidence type="ECO:0000313" key="3">
    <source>
        <dbReference type="EMBL" id="RJT09597.1"/>
    </source>
</evidence>
<feature type="domain" description="GGDEF" evidence="2">
    <location>
        <begin position="39"/>
        <end position="169"/>
    </location>
</feature>
<proteinExistence type="predicted"/>
<organism evidence="3 4">
    <name type="scientific">Rahnella inusitata</name>
    <dbReference type="NCBI Taxonomy" id="58169"/>
    <lineage>
        <taxon>Bacteria</taxon>
        <taxon>Pseudomonadati</taxon>
        <taxon>Pseudomonadota</taxon>
        <taxon>Gammaproteobacteria</taxon>
        <taxon>Enterobacterales</taxon>
        <taxon>Yersiniaceae</taxon>
        <taxon>Rahnella</taxon>
    </lineage>
</organism>
<keyword evidence="4" id="KW-1185">Reference proteome</keyword>
<evidence type="ECO:0000259" key="1">
    <source>
        <dbReference type="PROSITE" id="PS50883"/>
    </source>
</evidence>
<reference evidence="3 4" key="1">
    <citation type="submission" date="2018-09" db="EMBL/GenBank/DDBJ databases">
        <authorList>
            <person name="Le Fleche-Mateos A."/>
        </authorList>
    </citation>
    <scope>NUCLEOTIDE SEQUENCE [LARGE SCALE GENOMIC DNA]</scope>
    <source>
        <strain evidence="3 4">DSM 30078</strain>
    </source>
</reference>
<dbReference type="SMART" id="SM00052">
    <property type="entry name" value="EAL"/>
    <property type="match status" value="1"/>
</dbReference>
<comment type="caution">
    <text evidence="3">The sequence shown here is derived from an EMBL/GenBank/DDBJ whole genome shotgun (WGS) entry which is preliminary data.</text>
</comment>
<protein>
    <submittedName>
        <fullName evidence="3">EAL domain-containing protein</fullName>
    </submittedName>
</protein>
<accession>A0ABX9NW60</accession>
<dbReference type="SUPFAM" id="SSF55073">
    <property type="entry name" value="Nucleotide cyclase"/>
    <property type="match status" value="1"/>
</dbReference>
<dbReference type="EMBL" id="RAHG01000015">
    <property type="protein sequence ID" value="RJT09597.1"/>
    <property type="molecule type" value="Genomic_DNA"/>
</dbReference>
<gene>
    <name evidence="3" type="ORF">D5396_21065</name>
</gene>
<dbReference type="Pfam" id="PF00990">
    <property type="entry name" value="GGDEF"/>
    <property type="match status" value="1"/>
</dbReference>
<dbReference type="Gene3D" id="3.20.20.450">
    <property type="entry name" value="EAL domain"/>
    <property type="match status" value="1"/>
</dbReference>
<dbReference type="Gene3D" id="3.30.70.270">
    <property type="match status" value="1"/>
</dbReference>
<dbReference type="CDD" id="cd01949">
    <property type="entry name" value="GGDEF"/>
    <property type="match status" value="1"/>
</dbReference>
<dbReference type="Proteomes" id="UP000284119">
    <property type="component" value="Unassembled WGS sequence"/>
</dbReference>
<sequence length="446" mass="49968">MEAEKTVDWISSHDVITSLPNQKFLDSFLSRHAENKQLANHAAFSIEINRFKDINDLLGYEHRNEIFKIVGQRISFIFPDNVFKLRGDEFLAFKSNKDKTDLFLLGERIVSSLCSPIPIEGFTFNIAANVGFSRFPEDSDDLRQVIQQSACALHMAKKAGREKVMGFIPAMQDNLLATALFRSDFKKALASKAFTVHYQPLVDLRTSKTVGFEALARWEVSPGKFTPPSLFIPLAEDIGLIPELTEQLFRLACLETLNWPAQITLSFNISPILLCNKLLAPSIISIMDEMGLAADRLEIEITESALFQDANAARYTLKKLRDAGIKIALDDFGTGYSSLSQLCNFQFDKLKIDKSFIDTFRDNEKQDKIVRSIISLAGSLGVKVTAEGIEYANQLELLKDLGCDIGQGYLLGRPAAKAIFHQVTSSIIYNFPLQKTEREMSSSPPF</sequence>
<dbReference type="PROSITE" id="PS50883">
    <property type="entry name" value="EAL"/>
    <property type="match status" value="1"/>
</dbReference>
<dbReference type="InterPro" id="IPR000160">
    <property type="entry name" value="GGDEF_dom"/>
</dbReference>
<dbReference type="SMART" id="SM00267">
    <property type="entry name" value="GGDEF"/>
    <property type="match status" value="1"/>
</dbReference>
<dbReference type="PROSITE" id="PS50887">
    <property type="entry name" value="GGDEF"/>
    <property type="match status" value="1"/>
</dbReference>
<dbReference type="InterPro" id="IPR029787">
    <property type="entry name" value="Nucleotide_cyclase"/>
</dbReference>
<evidence type="ECO:0000259" key="2">
    <source>
        <dbReference type="PROSITE" id="PS50887"/>
    </source>
</evidence>
<name>A0ABX9NW60_9GAMM</name>
<evidence type="ECO:0000313" key="4">
    <source>
        <dbReference type="Proteomes" id="UP000284119"/>
    </source>
</evidence>
<dbReference type="Pfam" id="PF00563">
    <property type="entry name" value="EAL"/>
    <property type="match status" value="1"/>
</dbReference>
<dbReference type="CDD" id="cd01948">
    <property type="entry name" value="EAL"/>
    <property type="match status" value="1"/>
</dbReference>
<feature type="domain" description="EAL" evidence="1">
    <location>
        <begin position="178"/>
        <end position="428"/>
    </location>
</feature>
<dbReference type="SUPFAM" id="SSF141868">
    <property type="entry name" value="EAL domain-like"/>
    <property type="match status" value="1"/>
</dbReference>
<dbReference type="NCBIfam" id="TIGR00254">
    <property type="entry name" value="GGDEF"/>
    <property type="match status" value="1"/>
</dbReference>
<dbReference type="InterPro" id="IPR001633">
    <property type="entry name" value="EAL_dom"/>
</dbReference>
<dbReference type="InterPro" id="IPR043128">
    <property type="entry name" value="Rev_trsase/Diguanyl_cyclase"/>
</dbReference>
<dbReference type="PANTHER" id="PTHR33121">
    <property type="entry name" value="CYCLIC DI-GMP PHOSPHODIESTERASE PDEF"/>
    <property type="match status" value="1"/>
</dbReference>